<feature type="compositionally biased region" description="Polar residues" evidence="1">
    <location>
        <begin position="112"/>
        <end position="123"/>
    </location>
</feature>
<dbReference type="Proteomes" id="UP001066276">
    <property type="component" value="Chromosome 7"/>
</dbReference>
<gene>
    <name evidence="2" type="ORF">NDU88_005567</name>
</gene>
<protein>
    <submittedName>
        <fullName evidence="2">Uncharacterized protein</fullName>
    </submittedName>
</protein>
<evidence type="ECO:0000313" key="2">
    <source>
        <dbReference type="EMBL" id="KAJ1127164.1"/>
    </source>
</evidence>
<proteinExistence type="predicted"/>
<keyword evidence="3" id="KW-1185">Reference proteome</keyword>
<evidence type="ECO:0000313" key="3">
    <source>
        <dbReference type="Proteomes" id="UP001066276"/>
    </source>
</evidence>
<feature type="region of interest" description="Disordered" evidence="1">
    <location>
        <begin position="26"/>
        <end position="47"/>
    </location>
</feature>
<dbReference type="AlphaFoldDB" id="A0AAV7PIX3"/>
<evidence type="ECO:0000256" key="1">
    <source>
        <dbReference type="SAM" id="MobiDB-lite"/>
    </source>
</evidence>
<dbReference type="EMBL" id="JANPWB010000011">
    <property type="protein sequence ID" value="KAJ1127164.1"/>
    <property type="molecule type" value="Genomic_DNA"/>
</dbReference>
<name>A0AAV7PIX3_PLEWA</name>
<feature type="region of interest" description="Disordered" evidence="1">
    <location>
        <begin position="87"/>
        <end position="123"/>
    </location>
</feature>
<feature type="compositionally biased region" description="Basic and acidic residues" evidence="1">
    <location>
        <begin position="89"/>
        <end position="107"/>
    </location>
</feature>
<comment type="caution">
    <text evidence="2">The sequence shown here is derived from an EMBL/GenBank/DDBJ whole genome shotgun (WGS) entry which is preliminary data.</text>
</comment>
<sequence>MRRILLCCAGAGGPAAALQVAGRTLTARGPGQRSAPPPIQNGRRSTLRLPIREESSGWRLSPEWFSLQNSRPRTAEREMAFNEAWGNDDSWKARGGKEHLSGRRENTKLLARQSSERTVGSPM</sequence>
<organism evidence="2 3">
    <name type="scientific">Pleurodeles waltl</name>
    <name type="common">Iberian ribbed newt</name>
    <dbReference type="NCBI Taxonomy" id="8319"/>
    <lineage>
        <taxon>Eukaryota</taxon>
        <taxon>Metazoa</taxon>
        <taxon>Chordata</taxon>
        <taxon>Craniata</taxon>
        <taxon>Vertebrata</taxon>
        <taxon>Euteleostomi</taxon>
        <taxon>Amphibia</taxon>
        <taxon>Batrachia</taxon>
        <taxon>Caudata</taxon>
        <taxon>Salamandroidea</taxon>
        <taxon>Salamandridae</taxon>
        <taxon>Pleurodelinae</taxon>
        <taxon>Pleurodeles</taxon>
    </lineage>
</organism>
<accession>A0AAV7PIX3</accession>
<reference evidence="2" key="1">
    <citation type="journal article" date="2022" name="bioRxiv">
        <title>Sequencing and chromosome-scale assembly of the giantPleurodeles waltlgenome.</title>
        <authorList>
            <person name="Brown T."/>
            <person name="Elewa A."/>
            <person name="Iarovenko S."/>
            <person name="Subramanian E."/>
            <person name="Araus A.J."/>
            <person name="Petzold A."/>
            <person name="Susuki M."/>
            <person name="Suzuki K.-i.T."/>
            <person name="Hayashi T."/>
            <person name="Toyoda A."/>
            <person name="Oliveira C."/>
            <person name="Osipova E."/>
            <person name="Leigh N.D."/>
            <person name="Simon A."/>
            <person name="Yun M.H."/>
        </authorList>
    </citation>
    <scope>NUCLEOTIDE SEQUENCE</scope>
    <source>
        <strain evidence="2">20211129_DDA</strain>
        <tissue evidence="2">Liver</tissue>
    </source>
</reference>